<feature type="transmembrane region" description="Helical" evidence="2">
    <location>
        <begin position="33"/>
        <end position="57"/>
    </location>
</feature>
<dbReference type="RefSeq" id="WP_223674731.1">
    <property type="nucleotide sequence ID" value="NZ_JAINZW010000001.1"/>
</dbReference>
<evidence type="ECO:0000313" key="3">
    <source>
        <dbReference type="EMBL" id="MBZ4038552.1"/>
    </source>
</evidence>
<keyword evidence="2" id="KW-0472">Membrane</keyword>
<accession>A0ABS7T3W3</accession>
<keyword evidence="4" id="KW-1185">Reference proteome</keyword>
<sequence length="515" mass="55036">MPHPPDTDPTRRSARPVEAILDPLRRLSRSQRAWALSLSFGLLAALGMAALFSDGLWPETRAQQLRREAAEALARGHLTAPDGSGARELYEAALALDPDRPDARDGLTLVGHAALARADAQIDAGQFAQARQSLALARAMTVPQPRLVELETRLHRRELGDAGVERLLDVADAARRGGRLDGEGYTALRLYQRVLALEPDNVRALEGREDTLSELLAQSRSMLERGALTDAAAVQRRVAQADAGHVELPEARAALAAAVDARLSRAEADLQRGRLAEALAGFRAALDARPDDVRATSGVRRSLQAYVRRVVELAADFRFSEAEAALAQAVAVDPDMAGLEEARRRLAAARATQARLGGQGATQTAAGRGRIRALLEEAARARDRGDLLTPPGESAFDKIAAARALAPRDAEVREAADALLPAAQSCFEDALRENRLIGAGACLEAREALGEPRGTALAARRRLAQRWLAVGEERLGASEITAAQRALDQARTLDPDADGVEAFARRVEAASAALD</sequence>
<name>A0ABS7T3W3_9GAMM</name>
<keyword evidence="1" id="KW-0802">TPR repeat</keyword>
<evidence type="ECO:0000256" key="1">
    <source>
        <dbReference type="PROSITE-ProRule" id="PRU00339"/>
    </source>
</evidence>
<evidence type="ECO:0000256" key="2">
    <source>
        <dbReference type="SAM" id="Phobius"/>
    </source>
</evidence>
<dbReference type="InterPro" id="IPR019734">
    <property type="entry name" value="TPR_rpt"/>
</dbReference>
<keyword evidence="2" id="KW-1133">Transmembrane helix</keyword>
<keyword evidence="2" id="KW-0812">Transmembrane</keyword>
<evidence type="ECO:0000313" key="4">
    <source>
        <dbReference type="Proteomes" id="UP001430954"/>
    </source>
</evidence>
<dbReference type="InterPro" id="IPR011990">
    <property type="entry name" value="TPR-like_helical_dom_sf"/>
</dbReference>
<dbReference type="EMBL" id="JAINZW010000001">
    <property type="protein sequence ID" value="MBZ4038552.1"/>
    <property type="molecule type" value="Genomic_DNA"/>
</dbReference>
<dbReference type="SUPFAM" id="SSF48452">
    <property type="entry name" value="TPR-like"/>
    <property type="match status" value="1"/>
</dbReference>
<dbReference type="Proteomes" id="UP001430954">
    <property type="component" value="Unassembled WGS sequence"/>
</dbReference>
<comment type="caution">
    <text evidence="3">The sequence shown here is derived from an EMBL/GenBank/DDBJ whole genome shotgun (WGS) entry which is preliminary data.</text>
</comment>
<feature type="repeat" description="TPR" evidence="1">
    <location>
        <begin position="259"/>
        <end position="292"/>
    </location>
</feature>
<proteinExistence type="predicted"/>
<protein>
    <recommendedName>
        <fullName evidence="5">Tetratricopeptide repeat protein</fullName>
    </recommendedName>
</protein>
<reference evidence="3 4" key="1">
    <citation type="submission" date="2021-09" db="EMBL/GenBank/DDBJ databases">
        <title>Lysobacter sp. 13A isolated from the river sediment.</title>
        <authorList>
            <person name="Liu H."/>
            <person name="Li S."/>
            <person name="Mao S."/>
        </authorList>
    </citation>
    <scope>NUCLEOTIDE SEQUENCE [LARGE SCALE GENOMIC DNA]</scope>
    <source>
        <strain evidence="3 4">13A</strain>
    </source>
</reference>
<gene>
    <name evidence="3" type="ORF">K6753_03240</name>
</gene>
<dbReference type="Gene3D" id="1.25.40.10">
    <property type="entry name" value="Tetratricopeptide repeat domain"/>
    <property type="match status" value="2"/>
</dbReference>
<evidence type="ECO:0008006" key="5">
    <source>
        <dbReference type="Google" id="ProtNLM"/>
    </source>
</evidence>
<organism evidence="3 4">
    <name type="scientific">Novilysobacter selenitireducens</name>
    <dbReference type="NCBI Taxonomy" id="2872639"/>
    <lineage>
        <taxon>Bacteria</taxon>
        <taxon>Pseudomonadati</taxon>
        <taxon>Pseudomonadota</taxon>
        <taxon>Gammaproteobacteria</taxon>
        <taxon>Lysobacterales</taxon>
        <taxon>Lysobacteraceae</taxon>
        <taxon>Novilysobacter</taxon>
    </lineage>
</organism>
<dbReference type="PROSITE" id="PS50005">
    <property type="entry name" value="TPR"/>
    <property type="match status" value="1"/>
</dbReference>